<reference evidence="2" key="1">
    <citation type="journal article" date="2022" name="Mol. Ecol. Resour.">
        <title>The genomes of chicory, endive, great burdock and yacon provide insights into Asteraceae palaeo-polyploidization history and plant inulin production.</title>
        <authorList>
            <person name="Fan W."/>
            <person name="Wang S."/>
            <person name="Wang H."/>
            <person name="Wang A."/>
            <person name="Jiang F."/>
            <person name="Liu H."/>
            <person name="Zhao H."/>
            <person name="Xu D."/>
            <person name="Zhang Y."/>
        </authorList>
    </citation>
    <scope>NUCLEOTIDE SEQUENCE [LARGE SCALE GENOMIC DNA]</scope>
    <source>
        <strain evidence="2">cv. Yunnan</strain>
    </source>
</reference>
<gene>
    <name evidence="1" type="ORF">L1987_37345</name>
</gene>
<evidence type="ECO:0000313" key="2">
    <source>
        <dbReference type="Proteomes" id="UP001056120"/>
    </source>
</evidence>
<evidence type="ECO:0000313" key="1">
    <source>
        <dbReference type="EMBL" id="KAI3794711.1"/>
    </source>
</evidence>
<dbReference type="EMBL" id="CM042029">
    <property type="protein sequence ID" value="KAI3794711.1"/>
    <property type="molecule type" value="Genomic_DNA"/>
</dbReference>
<accession>A0ACB9HHG8</accession>
<sequence>MAAEIRSHEEFLLAVEAFITKQQSILKQENMRCTLENILSFTNNFSHENLIWEGALGKVYKGQLFLHGTLMNLVIQRKHADLEHSIAPNESTSSNNLKLMELLEIP</sequence>
<protein>
    <submittedName>
        <fullName evidence="1">Uncharacterized protein</fullName>
    </submittedName>
</protein>
<proteinExistence type="predicted"/>
<organism evidence="1 2">
    <name type="scientific">Smallanthus sonchifolius</name>
    <dbReference type="NCBI Taxonomy" id="185202"/>
    <lineage>
        <taxon>Eukaryota</taxon>
        <taxon>Viridiplantae</taxon>
        <taxon>Streptophyta</taxon>
        <taxon>Embryophyta</taxon>
        <taxon>Tracheophyta</taxon>
        <taxon>Spermatophyta</taxon>
        <taxon>Magnoliopsida</taxon>
        <taxon>eudicotyledons</taxon>
        <taxon>Gunneridae</taxon>
        <taxon>Pentapetalae</taxon>
        <taxon>asterids</taxon>
        <taxon>campanulids</taxon>
        <taxon>Asterales</taxon>
        <taxon>Asteraceae</taxon>
        <taxon>Asteroideae</taxon>
        <taxon>Heliantheae alliance</taxon>
        <taxon>Millerieae</taxon>
        <taxon>Smallanthus</taxon>
    </lineage>
</organism>
<comment type="caution">
    <text evidence="1">The sequence shown here is derived from an EMBL/GenBank/DDBJ whole genome shotgun (WGS) entry which is preliminary data.</text>
</comment>
<keyword evidence="2" id="KW-1185">Reference proteome</keyword>
<reference evidence="1 2" key="2">
    <citation type="journal article" date="2022" name="Mol. Ecol. Resour.">
        <title>The genomes of chicory, endive, great burdock and yacon provide insights into Asteraceae paleo-polyploidization history and plant inulin production.</title>
        <authorList>
            <person name="Fan W."/>
            <person name="Wang S."/>
            <person name="Wang H."/>
            <person name="Wang A."/>
            <person name="Jiang F."/>
            <person name="Liu H."/>
            <person name="Zhao H."/>
            <person name="Xu D."/>
            <person name="Zhang Y."/>
        </authorList>
    </citation>
    <scope>NUCLEOTIDE SEQUENCE [LARGE SCALE GENOMIC DNA]</scope>
    <source>
        <strain evidence="2">cv. Yunnan</strain>
        <tissue evidence="1">Leaves</tissue>
    </source>
</reference>
<name>A0ACB9HHG8_9ASTR</name>
<dbReference type="Proteomes" id="UP001056120">
    <property type="component" value="Linkage Group LG12"/>
</dbReference>